<evidence type="ECO:0000256" key="9">
    <source>
        <dbReference type="ARBA" id="ARBA00023299"/>
    </source>
</evidence>
<keyword evidence="10" id="KW-1185">Reference proteome</keyword>
<dbReference type="NCBIfam" id="TIGR01488">
    <property type="entry name" value="HAD-SF-IB"/>
    <property type="match status" value="1"/>
</dbReference>
<proteinExistence type="predicted"/>
<evidence type="ECO:0000256" key="2">
    <source>
        <dbReference type="ARBA" id="ARBA00005135"/>
    </source>
</evidence>
<name>A0ABM0GLL8_SACKO</name>
<protein>
    <recommendedName>
        <fullName evidence="4">Phosphoserine phosphatase</fullName>
        <ecNumber evidence="3">3.1.3.3</ecNumber>
    </recommendedName>
</protein>
<keyword evidence="8" id="KW-0460">Magnesium</keyword>
<evidence type="ECO:0000256" key="8">
    <source>
        <dbReference type="ARBA" id="ARBA00022842"/>
    </source>
</evidence>
<dbReference type="PANTHER" id="PTHR43344">
    <property type="entry name" value="PHOSPHOSERINE PHOSPHATASE"/>
    <property type="match status" value="1"/>
</dbReference>
<dbReference type="InterPro" id="IPR023214">
    <property type="entry name" value="HAD_sf"/>
</dbReference>
<evidence type="ECO:0000256" key="1">
    <source>
        <dbReference type="ARBA" id="ARBA00001946"/>
    </source>
</evidence>
<dbReference type="RefSeq" id="XP_002732639.1">
    <property type="nucleotide sequence ID" value="XM_002732593.2"/>
</dbReference>
<dbReference type="CDD" id="cd04309">
    <property type="entry name" value="HAD_PSP_eu"/>
    <property type="match status" value="1"/>
</dbReference>
<evidence type="ECO:0000313" key="10">
    <source>
        <dbReference type="Proteomes" id="UP000694865"/>
    </source>
</evidence>
<dbReference type="Gene3D" id="3.40.50.1000">
    <property type="entry name" value="HAD superfamily/HAD-like"/>
    <property type="match status" value="1"/>
</dbReference>
<evidence type="ECO:0000256" key="5">
    <source>
        <dbReference type="ARBA" id="ARBA00022605"/>
    </source>
</evidence>
<sequence length="227" mass="25828">MSRGERSFLAQLCFGILPLRIETGRYRHETVDRRICKLCSLNVTEDEIPTLKAMDGAITYRETLDARLQILYPSRQQIESFIKEHPPRFTSGVKELIQILHDKRIDVYLVSGGLYSIIQPMAKILNIPIKNIYCNKLKFYFDGEYAGFDDDQPTSREGGKPEVVGLLKKKYGYKNLVMIGDGATDLEACPPADAFIGFGGNQIRPKVREQAKWFATNFAELTEALRE</sequence>
<dbReference type="Pfam" id="PF00702">
    <property type="entry name" value="Hydrolase"/>
    <property type="match status" value="1"/>
</dbReference>
<evidence type="ECO:0000256" key="4">
    <source>
        <dbReference type="ARBA" id="ARBA00015196"/>
    </source>
</evidence>
<organism evidence="10 11">
    <name type="scientific">Saccoglossus kowalevskii</name>
    <name type="common">Acorn worm</name>
    <dbReference type="NCBI Taxonomy" id="10224"/>
    <lineage>
        <taxon>Eukaryota</taxon>
        <taxon>Metazoa</taxon>
        <taxon>Hemichordata</taxon>
        <taxon>Enteropneusta</taxon>
        <taxon>Harrimaniidae</taxon>
        <taxon>Saccoglossus</taxon>
    </lineage>
</organism>
<accession>A0ABM0GLL8</accession>
<keyword evidence="7" id="KW-0378">Hydrolase</keyword>
<keyword evidence="9" id="KW-0718">Serine biosynthesis</keyword>
<keyword evidence="6" id="KW-0479">Metal-binding</keyword>
<dbReference type="SUPFAM" id="SSF56784">
    <property type="entry name" value="HAD-like"/>
    <property type="match status" value="1"/>
</dbReference>
<dbReference type="PANTHER" id="PTHR43344:SF2">
    <property type="entry name" value="PHOSPHOSERINE PHOSPHATASE"/>
    <property type="match status" value="1"/>
</dbReference>
<keyword evidence="5" id="KW-0028">Amino-acid biosynthesis</keyword>
<gene>
    <name evidence="11" type="primary">LOC100367966</name>
</gene>
<dbReference type="EC" id="3.1.3.3" evidence="3"/>
<evidence type="ECO:0000313" key="11">
    <source>
        <dbReference type="RefSeq" id="XP_002732639.1"/>
    </source>
</evidence>
<dbReference type="Proteomes" id="UP000694865">
    <property type="component" value="Unplaced"/>
</dbReference>
<dbReference type="InterPro" id="IPR036412">
    <property type="entry name" value="HAD-like_sf"/>
</dbReference>
<dbReference type="InterPro" id="IPR050582">
    <property type="entry name" value="HAD-like_SerB"/>
</dbReference>
<reference evidence="11" key="1">
    <citation type="submission" date="2025-08" db="UniProtKB">
        <authorList>
            <consortium name="RefSeq"/>
        </authorList>
    </citation>
    <scope>IDENTIFICATION</scope>
    <source>
        <tissue evidence="11">Testes</tissue>
    </source>
</reference>
<evidence type="ECO:0000256" key="6">
    <source>
        <dbReference type="ARBA" id="ARBA00022723"/>
    </source>
</evidence>
<evidence type="ECO:0000256" key="3">
    <source>
        <dbReference type="ARBA" id="ARBA00012640"/>
    </source>
</evidence>
<comment type="cofactor">
    <cofactor evidence="1">
        <name>Mg(2+)</name>
        <dbReference type="ChEBI" id="CHEBI:18420"/>
    </cofactor>
</comment>
<dbReference type="GeneID" id="100367966"/>
<comment type="pathway">
    <text evidence="2">Amino-acid biosynthesis; L-serine biosynthesis; L-serine from 3-phospho-D-glycerate: step 3/3.</text>
</comment>
<evidence type="ECO:0000256" key="7">
    <source>
        <dbReference type="ARBA" id="ARBA00022801"/>
    </source>
</evidence>